<dbReference type="SUPFAM" id="SSF55729">
    <property type="entry name" value="Acyl-CoA N-acyltransferases (Nat)"/>
    <property type="match status" value="1"/>
</dbReference>
<dbReference type="InterPro" id="IPR016181">
    <property type="entry name" value="Acyl_CoA_acyltransferase"/>
</dbReference>
<dbReference type="InterPro" id="IPR051531">
    <property type="entry name" value="N-acetyltransferase"/>
</dbReference>
<comment type="caution">
    <text evidence="2">The sequence shown here is derived from an EMBL/GenBank/DDBJ whole genome shotgun (WGS) entry which is preliminary data.</text>
</comment>
<accession>A0A931HTD2</accession>
<evidence type="ECO:0000313" key="3">
    <source>
        <dbReference type="Proteomes" id="UP000614490"/>
    </source>
</evidence>
<evidence type="ECO:0000313" key="2">
    <source>
        <dbReference type="EMBL" id="MBH0229101.1"/>
    </source>
</evidence>
<dbReference type="EMBL" id="JADZSC010000001">
    <property type="protein sequence ID" value="MBH0229101.1"/>
    <property type="molecule type" value="Genomic_DNA"/>
</dbReference>
<dbReference type="PANTHER" id="PTHR43792">
    <property type="entry name" value="GNAT FAMILY, PUTATIVE (AFU_ORTHOLOGUE AFUA_3G00765)-RELATED-RELATED"/>
    <property type="match status" value="1"/>
</dbReference>
<proteinExistence type="predicted"/>
<organism evidence="2 3">
    <name type="scientific">Halobacillus yeomjeoni</name>
    <dbReference type="NCBI Taxonomy" id="311194"/>
    <lineage>
        <taxon>Bacteria</taxon>
        <taxon>Bacillati</taxon>
        <taxon>Bacillota</taxon>
        <taxon>Bacilli</taxon>
        <taxon>Bacillales</taxon>
        <taxon>Bacillaceae</taxon>
        <taxon>Halobacillus</taxon>
    </lineage>
</organism>
<dbReference type="PANTHER" id="PTHR43792:SF1">
    <property type="entry name" value="N-ACETYLTRANSFERASE DOMAIN-CONTAINING PROTEIN"/>
    <property type="match status" value="1"/>
</dbReference>
<dbReference type="AlphaFoldDB" id="A0A931HTD2"/>
<protein>
    <submittedName>
        <fullName evidence="2">GNAT family N-acetyltransferase</fullName>
    </submittedName>
</protein>
<feature type="domain" description="N-acetyltransferase" evidence="1">
    <location>
        <begin position="8"/>
        <end position="166"/>
    </location>
</feature>
<name>A0A931HTD2_9BACI</name>
<dbReference type="Pfam" id="PF13302">
    <property type="entry name" value="Acetyltransf_3"/>
    <property type="match status" value="1"/>
</dbReference>
<dbReference type="Gene3D" id="3.40.630.30">
    <property type="match status" value="1"/>
</dbReference>
<dbReference type="InterPro" id="IPR000182">
    <property type="entry name" value="GNAT_dom"/>
</dbReference>
<dbReference type="RefSeq" id="WP_197315732.1">
    <property type="nucleotide sequence ID" value="NZ_JADZSC010000001.1"/>
</dbReference>
<dbReference type="PROSITE" id="PS51186">
    <property type="entry name" value="GNAT"/>
    <property type="match status" value="1"/>
</dbReference>
<dbReference type="GO" id="GO:0016747">
    <property type="term" value="F:acyltransferase activity, transferring groups other than amino-acyl groups"/>
    <property type="evidence" value="ECO:0007669"/>
    <property type="project" value="InterPro"/>
</dbReference>
<evidence type="ECO:0000259" key="1">
    <source>
        <dbReference type="PROSITE" id="PS51186"/>
    </source>
</evidence>
<reference evidence="2 3" key="1">
    <citation type="journal article" date="2005" name="Int. J. Syst. Evol. Microbiol.">
        <title>Halobacillus yeomjeoni sp. nov., isolated from a marine solar saltern in Korea.</title>
        <authorList>
            <person name="Yoon J.H."/>
            <person name="Kang S.J."/>
            <person name="Lee C.H."/>
            <person name="Oh H.W."/>
            <person name="Oh T.K."/>
        </authorList>
    </citation>
    <scope>NUCLEOTIDE SEQUENCE [LARGE SCALE GENOMIC DNA]</scope>
    <source>
        <strain evidence="2 3">KCTC 3957</strain>
    </source>
</reference>
<sequence>MQFETERINLRKYNDDDFDFLYSLLSNREMVRHIGEGKPKDRKEGQNFLEWIYRTYQSGADRGLMVLERKDDHTPIGHAGLVPQFIDGVKELEIGYWVSRNHWGKGYATEVANVLKVHGLDNLGVDRLISLIQPNNTASKRVAEKLGMDFEKETVLGGQKVHFYST</sequence>
<gene>
    <name evidence="2" type="ORF">H0267_02635</name>
</gene>
<keyword evidence="3" id="KW-1185">Reference proteome</keyword>
<dbReference type="Proteomes" id="UP000614490">
    <property type="component" value="Unassembled WGS sequence"/>
</dbReference>